<keyword evidence="8" id="KW-1185">Reference proteome</keyword>
<evidence type="ECO:0000256" key="5">
    <source>
        <dbReference type="ARBA" id="ARBA00023128"/>
    </source>
</evidence>
<organism evidence="7 8">
    <name type="scientific">Lachancea meyersii CBS 8951</name>
    <dbReference type="NCBI Taxonomy" id="1266667"/>
    <lineage>
        <taxon>Eukaryota</taxon>
        <taxon>Fungi</taxon>
        <taxon>Dikarya</taxon>
        <taxon>Ascomycota</taxon>
        <taxon>Saccharomycotina</taxon>
        <taxon>Saccharomycetes</taxon>
        <taxon>Saccharomycetales</taxon>
        <taxon>Saccharomycetaceae</taxon>
        <taxon>Lachancea</taxon>
    </lineage>
</organism>
<dbReference type="EMBL" id="LT598484">
    <property type="protein sequence ID" value="SCU99757.1"/>
    <property type="molecule type" value="Genomic_DNA"/>
</dbReference>
<reference evidence="8" key="1">
    <citation type="submission" date="2016-03" db="EMBL/GenBank/DDBJ databases">
        <authorList>
            <person name="Devillers Hugo."/>
        </authorList>
    </citation>
    <scope>NUCLEOTIDE SEQUENCE [LARGE SCALE GENOMIC DNA]</scope>
</reference>
<name>A0A1G4K754_9SACH</name>
<protein>
    <recommendedName>
        <fullName evidence="3">Altered inheritance of mitochondria protein 23, mitochondrial</fullName>
    </recommendedName>
</protein>
<evidence type="ECO:0000256" key="4">
    <source>
        <dbReference type="ARBA" id="ARBA00022946"/>
    </source>
</evidence>
<dbReference type="GO" id="GO:0005739">
    <property type="term" value="C:mitochondrion"/>
    <property type="evidence" value="ECO:0007669"/>
    <property type="project" value="UniProtKB-SubCell"/>
</dbReference>
<comment type="similarity">
    <text evidence="2">Belongs to the AIM23 family.</text>
</comment>
<evidence type="ECO:0000256" key="2">
    <source>
        <dbReference type="ARBA" id="ARBA00008476"/>
    </source>
</evidence>
<sequence length="368" mass="42012">MTSLLILRNGSLASRLVSERLWRFRRCFQSDKPVSSDSINSSNDILLNATASMRKNRDSGVDTYASGVKFQQTKNAAFSKRKPNMGNASPGQQHAKKRFTVKWTTGTERAQEAANHTLQQIFKLNERGVVKVVSQQSNTLEERLFVKWAAGLDLGDIGFTIVNVEQRGSYSIPLIKVVDAKTALKKYSDELARRKEEELSKMGFSNKRLGKKIDRDSGDDNLKQIKVSWQISDADLNKQKAHEITSQLKKGYKVYLYLDRREELGKTNWSEDVSAIQEDEKKARSPKLSSRELMRRQEVMDRLQEIVDEFALQPVLNGSIDSRLIMKLTPKTTSTNKSDKAALKEERKQLRQKKLESKLLKKKQKESV</sequence>
<keyword evidence="6" id="KW-0175">Coiled coil</keyword>
<dbReference type="InterPro" id="IPR029427">
    <property type="entry name" value="AIM23"/>
</dbReference>
<evidence type="ECO:0000313" key="7">
    <source>
        <dbReference type="EMBL" id="SCU99757.1"/>
    </source>
</evidence>
<comment type="subcellular location">
    <subcellularLocation>
        <location evidence="1">Mitochondrion</location>
    </subcellularLocation>
</comment>
<feature type="coiled-coil region" evidence="6">
    <location>
        <begin position="336"/>
        <end position="363"/>
    </location>
</feature>
<keyword evidence="5" id="KW-0496">Mitochondrion</keyword>
<evidence type="ECO:0000256" key="6">
    <source>
        <dbReference type="SAM" id="Coils"/>
    </source>
</evidence>
<gene>
    <name evidence="7" type="ORF">LAME_0G05292G</name>
</gene>
<dbReference type="AlphaFoldDB" id="A0A1G4K754"/>
<dbReference type="Pfam" id="PF14877">
    <property type="entry name" value="mIF3"/>
    <property type="match status" value="1"/>
</dbReference>
<proteinExistence type="inferred from homology"/>
<evidence type="ECO:0000313" key="8">
    <source>
        <dbReference type="Proteomes" id="UP000191144"/>
    </source>
</evidence>
<evidence type="ECO:0000256" key="1">
    <source>
        <dbReference type="ARBA" id="ARBA00004173"/>
    </source>
</evidence>
<keyword evidence="4" id="KW-0809">Transit peptide</keyword>
<dbReference type="Proteomes" id="UP000191144">
    <property type="component" value="Chromosome G"/>
</dbReference>
<dbReference type="OrthoDB" id="3996489at2759"/>
<accession>A0A1G4K754</accession>
<evidence type="ECO:0000256" key="3">
    <source>
        <dbReference type="ARBA" id="ARBA00013994"/>
    </source>
</evidence>